<dbReference type="Gene3D" id="1.20.120.650">
    <property type="entry name" value="Colicin D"/>
    <property type="match status" value="1"/>
</dbReference>
<proteinExistence type="predicted"/>
<dbReference type="EMBL" id="CP048108">
    <property type="protein sequence ID" value="QHS47281.1"/>
    <property type="molecule type" value="Genomic_DNA"/>
</dbReference>
<dbReference type="AlphaFoldDB" id="A0A6P1UWI5"/>
<sequence>MSYLLIEFARSFGSGRLSAVAFADAYMELWRIERDSKNILNYDENVSECLSSIFCVADMYNPDDDRDQYEFDEEELRKEINKLIDTYINK</sequence>
<evidence type="ECO:0000313" key="3">
    <source>
        <dbReference type="Proteomes" id="UP000464389"/>
    </source>
</evidence>
<feature type="domain" description="Colicin D immunity protein" evidence="1">
    <location>
        <begin position="1"/>
        <end position="86"/>
    </location>
</feature>
<gene>
    <name evidence="2" type="ORF">GW952_17535</name>
</gene>
<dbReference type="InterPro" id="IPR036471">
    <property type="entry name" value="Colicin_D_sf"/>
</dbReference>
<dbReference type="SUPFAM" id="SSF101125">
    <property type="entry name" value="Colicin D immunity protein"/>
    <property type="match status" value="1"/>
</dbReference>
<evidence type="ECO:0000259" key="1">
    <source>
        <dbReference type="Pfam" id="PF09204"/>
    </source>
</evidence>
<protein>
    <submittedName>
        <fullName evidence="2">Colicin immunity protein</fullName>
    </submittedName>
</protein>
<organism evidence="2 3">
    <name type="scientific">Klebsiella michiganensis</name>
    <dbReference type="NCBI Taxonomy" id="1134687"/>
    <lineage>
        <taxon>Bacteria</taxon>
        <taxon>Pseudomonadati</taxon>
        <taxon>Pseudomonadota</taxon>
        <taxon>Gammaproteobacteria</taxon>
        <taxon>Enterobacterales</taxon>
        <taxon>Enterobacteriaceae</taxon>
        <taxon>Klebsiella/Raoultella group</taxon>
        <taxon>Klebsiella</taxon>
    </lineage>
</organism>
<dbReference type="Proteomes" id="UP000464389">
    <property type="component" value="Chromosome"/>
</dbReference>
<dbReference type="Pfam" id="PF09204">
    <property type="entry name" value="Colicin_immun"/>
    <property type="match status" value="1"/>
</dbReference>
<dbReference type="GO" id="GO:0030153">
    <property type="term" value="P:bacteriocin immunity"/>
    <property type="evidence" value="ECO:0007669"/>
    <property type="project" value="InterPro"/>
</dbReference>
<accession>A0A6P1UWI5</accession>
<dbReference type="InterPro" id="IPR015287">
    <property type="entry name" value="Colicin_D_immunity_dom"/>
</dbReference>
<dbReference type="RefSeq" id="WP_160742963.1">
    <property type="nucleotide sequence ID" value="NZ_CP048108.1"/>
</dbReference>
<name>A0A6P1UWI5_9ENTR</name>
<evidence type="ECO:0000313" key="2">
    <source>
        <dbReference type="EMBL" id="QHS47281.1"/>
    </source>
</evidence>
<reference evidence="2 3" key="1">
    <citation type="submission" date="2020-01" db="EMBL/GenBank/DDBJ databases">
        <title>Bactrocera dorsalis gut bacteria genome.</title>
        <authorList>
            <person name="Zhang H."/>
            <person name="Cai Z."/>
        </authorList>
    </citation>
    <scope>NUCLEOTIDE SEQUENCE [LARGE SCALE GENOMIC DNA]</scope>
    <source>
        <strain evidence="2 3">BD177</strain>
    </source>
</reference>
<dbReference type="GO" id="GO:0015643">
    <property type="term" value="F:toxic substance binding"/>
    <property type="evidence" value="ECO:0007669"/>
    <property type="project" value="InterPro"/>
</dbReference>